<proteinExistence type="predicted"/>
<dbReference type="Proteomes" id="UP000712600">
    <property type="component" value="Unassembled WGS sequence"/>
</dbReference>
<evidence type="ECO:0000313" key="2">
    <source>
        <dbReference type="Proteomes" id="UP000712600"/>
    </source>
</evidence>
<dbReference type="EMBL" id="QGKX02000996">
    <property type="protein sequence ID" value="KAF3554585.1"/>
    <property type="molecule type" value="Genomic_DNA"/>
</dbReference>
<protein>
    <submittedName>
        <fullName evidence="1">Uncharacterized protein</fullName>
    </submittedName>
</protein>
<accession>A0A8S9QZ43</accession>
<evidence type="ECO:0000313" key="1">
    <source>
        <dbReference type="EMBL" id="KAF3554585.1"/>
    </source>
</evidence>
<comment type="caution">
    <text evidence="1">The sequence shown here is derived from an EMBL/GenBank/DDBJ whole genome shotgun (WGS) entry which is preliminary data.</text>
</comment>
<reference evidence="1" key="1">
    <citation type="submission" date="2019-12" db="EMBL/GenBank/DDBJ databases">
        <title>Genome sequencing and annotation of Brassica cretica.</title>
        <authorList>
            <person name="Studholme D.J."/>
            <person name="Sarris P."/>
        </authorList>
    </citation>
    <scope>NUCLEOTIDE SEQUENCE</scope>
    <source>
        <strain evidence="1">PFS-109/04</strain>
        <tissue evidence="1">Leaf</tissue>
    </source>
</reference>
<name>A0A8S9QZ43_BRACR</name>
<organism evidence="1 2">
    <name type="scientific">Brassica cretica</name>
    <name type="common">Mustard</name>
    <dbReference type="NCBI Taxonomy" id="69181"/>
    <lineage>
        <taxon>Eukaryota</taxon>
        <taxon>Viridiplantae</taxon>
        <taxon>Streptophyta</taxon>
        <taxon>Embryophyta</taxon>
        <taxon>Tracheophyta</taxon>
        <taxon>Spermatophyta</taxon>
        <taxon>Magnoliopsida</taxon>
        <taxon>eudicotyledons</taxon>
        <taxon>Gunneridae</taxon>
        <taxon>Pentapetalae</taxon>
        <taxon>rosids</taxon>
        <taxon>malvids</taxon>
        <taxon>Brassicales</taxon>
        <taxon>Brassicaceae</taxon>
        <taxon>Brassiceae</taxon>
        <taxon>Brassica</taxon>
    </lineage>
</organism>
<gene>
    <name evidence="1" type="ORF">F2Q69_00016391</name>
</gene>
<dbReference type="AlphaFoldDB" id="A0A8S9QZ43"/>
<sequence length="144" mass="15607">MPSQRRVFVNLCLTISESTANSCLVTSKFNLNSCLIQVYRAIADPKSRVEIVCAEQVVGVYTRQAMITNRLEHAKAGAQAPVLISPSRVMKRQPEAKQGCRMLVSGTEIPKPLITSRSGSAAQLQSLFSSNSSCLVASSICMFP</sequence>